<dbReference type="InterPro" id="IPR001633">
    <property type="entry name" value="EAL_dom"/>
</dbReference>
<dbReference type="OrthoDB" id="23692at2"/>
<evidence type="ECO:0000313" key="6">
    <source>
        <dbReference type="Proteomes" id="UP000245697"/>
    </source>
</evidence>
<dbReference type="InterPro" id="IPR035919">
    <property type="entry name" value="EAL_sf"/>
</dbReference>
<evidence type="ECO:0000259" key="3">
    <source>
        <dbReference type="PROSITE" id="PS50883"/>
    </source>
</evidence>
<dbReference type="PANTHER" id="PTHR44757">
    <property type="entry name" value="DIGUANYLATE CYCLASE DGCP"/>
    <property type="match status" value="1"/>
</dbReference>
<dbReference type="EMBL" id="QGGR01000005">
    <property type="protein sequence ID" value="PWK48890.1"/>
    <property type="molecule type" value="Genomic_DNA"/>
</dbReference>
<evidence type="ECO:0000256" key="2">
    <source>
        <dbReference type="SAM" id="SignalP"/>
    </source>
</evidence>
<dbReference type="NCBIfam" id="TIGR00254">
    <property type="entry name" value="GGDEF"/>
    <property type="match status" value="1"/>
</dbReference>
<keyword evidence="1" id="KW-1133">Transmembrane helix</keyword>
<keyword evidence="6" id="KW-1185">Reference proteome</keyword>
<dbReference type="PROSITE" id="PS50887">
    <property type="entry name" value="GGDEF"/>
    <property type="match status" value="1"/>
</dbReference>
<dbReference type="AlphaFoldDB" id="A0A316FME2"/>
<feature type="chain" id="PRO_5038639714" evidence="2">
    <location>
        <begin position="19"/>
        <end position="649"/>
    </location>
</feature>
<dbReference type="SUPFAM" id="SSF55073">
    <property type="entry name" value="Nucleotide cyclase"/>
    <property type="match status" value="1"/>
</dbReference>
<dbReference type="InterPro" id="IPR043128">
    <property type="entry name" value="Rev_trsase/Diguanyl_cyclase"/>
</dbReference>
<evidence type="ECO:0000256" key="1">
    <source>
        <dbReference type="SAM" id="Phobius"/>
    </source>
</evidence>
<dbReference type="Gene3D" id="3.20.20.450">
    <property type="entry name" value="EAL domain"/>
    <property type="match status" value="1"/>
</dbReference>
<feature type="signal peptide" evidence="2">
    <location>
        <begin position="1"/>
        <end position="18"/>
    </location>
</feature>
<name>A0A316FME2_9ACTN</name>
<dbReference type="InterPro" id="IPR029787">
    <property type="entry name" value="Nucleotide_cyclase"/>
</dbReference>
<dbReference type="RefSeq" id="WP_109592850.1">
    <property type="nucleotide sequence ID" value="NZ_BONA01000035.1"/>
</dbReference>
<sequence length="649" mass="69781">MTAALAVVLLALAGYVLQGTINTTRATEMQSDALTVDMKFTEARIAVAMQEVNLRHYQVEPSVAVRERFDRVAAEAERNLAEIAGSSGERAREDAKRLLAGQIAYRELAEDLIARVADSDPDFMSFDRLQVTPAFYSLQNDVDEVSRAYHEYAQQQVTALGRQQGRLLVGTAMGFGVGLTLVAGIMRMVLGYQRRLVAQAADSRHQALHDALTGLPNRALFQRDLHKALARDGQIALMIIDLDGFKAVNDTIGHHAGDQVLIEAGRRLAGHVHSPAVVARLGGDEFAVLLPQVSGLSEATMLADRLVAELNRDFVLDDRPAAISGSLGLVLSPANAPGDADELFRHADSAMYRAKRHGGGVAVYDPGTDADQPDDRLELFADLRVLVETGDPEGRLELHYQPQLRLRDGLVTGVEALVRWQHPTRGLIMPETLLPVAERGGLAVALTYHLLTVAARQAAGWLAGGWQGRVSVNVPTGALDDESFAENVLATIGAAGLPPHMLRLELTETGIMAESATAVDTLRRISRSGVTVSVDDFGTGFSSLVQLRDVPADELKIDRTFLGNLTPGTPDEVMVRTSIDLGHNLGLEVVAEGVEDVATLIHLRDMGCDYAQGYALARPVPSSELVGACWVAEATIARTLGYATSSPAL</sequence>
<accession>A0A316FME2</accession>
<dbReference type="PANTHER" id="PTHR44757:SF2">
    <property type="entry name" value="BIOFILM ARCHITECTURE MAINTENANCE PROTEIN MBAA"/>
    <property type="match status" value="1"/>
</dbReference>
<feature type="transmembrane region" description="Helical" evidence="1">
    <location>
        <begin position="167"/>
        <end position="186"/>
    </location>
</feature>
<organism evidence="5 6">
    <name type="scientific">Actinoplanes xinjiangensis</name>
    <dbReference type="NCBI Taxonomy" id="512350"/>
    <lineage>
        <taxon>Bacteria</taxon>
        <taxon>Bacillati</taxon>
        <taxon>Actinomycetota</taxon>
        <taxon>Actinomycetes</taxon>
        <taxon>Micromonosporales</taxon>
        <taxon>Micromonosporaceae</taxon>
        <taxon>Actinoplanes</taxon>
    </lineage>
</organism>
<dbReference type="Proteomes" id="UP000245697">
    <property type="component" value="Unassembled WGS sequence"/>
</dbReference>
<protein>
    <submittedName>
        <fullName evidence="5">Diguanylate cyclase (GGDEF)-like protein</fullName>
    </submittedName>
</protein>
<dbReference type="Pfam" id="PF00563">
    <property type="entry name" value="EAL"/>
    <property type="match status" value="1"/>
</dbReference>
<evidence type="ECO:0000313" key="5">
    <source>
        <dbReference type="EMBL" id="PWK48890.1"/>
    </source>
</evidence>
<keyword evidence="2" id="KW-0732">Signal</keyword>
<proteinExistence type="predicted"/>
<comment type="caution">
    <text evidence="5">The sequence shown here is derived from an EMBL/GenBank/DDBJ whole genome shotgun (WGS) entry which is preliminary data.</text>
</comment>
<dbReference type="SUPFAM" id="SSF141868">
    <property type="entry name" value="EAL domain-like"/>
    <property type="match status" value="1"/>
</dbReference>
<feature type="domain" description="EAL" evidence="3">
    <location>
        <begin position="376"/>
        <end position="633"/>
    </location>
</feature>
<evidence type="ECO:0000259" key="4">
    <source>
        <dbReference type="PROSITE" id="PS50887"/>
    </source>
</evidence>
<dbReference type="InterPro" id="IPR000160">
    <property type="entry name" value="GGDEF_dom"/>
</dbReference>
<dbReference type="PROSITE" id="PS50883">
    <property type="entry name" value="EAL"/>
    <property type="match status" value="1"/>
</dbReference>
<dbReference type="SMART" id="SM00052">
    <property type="entry name" value="EAL"/>
    <property type="match status" value="1"/>
</dbReference>
<dbReference type="SMART" id="SM00267">
    <property type="entry name" value="GGDEF"/>
    <property type="match status" value="1"/>
</dbReference>
<dbReference type="CDD" id="cd01949">
    <property type="entry name" value="GGDEF"/>
    <property type="match status" value="1"/>
</dbReference>
<dbReference type="Gene3D" id="3.30.70.270">
    <property type="match status" value="1"/>
</dbReference>
<dbReference type="Pfam" id="PF00990">
    <property type="entry name" value="GGDEF"/>
    <property type="match status" value="1"/>
</dbReference>
<dbReference type="InterPro" id="IPR052155">
    <property type="entry name" value="Biofilm_reg_signaling"/>
</dbReference>
<reference evidence="5 6" key="1">
    <citation type="submission" date="2018-05" db="EMBL/GenBank/DDBJ databases">
        <title>Genomic Encyclopedia of Archaeal and Bacterial Type Strains, Phase II (KMG-II): from individual species to whole genera.</title>
        <authorList>
            <person name="Goeker M."/>
        </authorList>
    </citation>
    <scope>NUCLEOTIDE SEQUENCE [LARGE SCALE GENOMIC DNA]</scope>
    <source>
        <strain evidence="5 6">DSM 45184</strain>
    </source>
</reference>
<keyword evidence="1" id="KW-0472">Membrane</keyword>
<gene>
    <name evidence="5" type="ORF">BC793_105240</name>
</gene>
<dbReference type="CDD" id="cd01948">
    <property type="entry name" value="EAL"/>
    <property type="match status" value="1"/>
</dbReference>
<keyword evidence="1" id="KW-0812">Transmembrane</keyword>
<feature type="domain" description="GGDEF" evidence="4">
    <location>
        <begin position="233"/>
        <end position="366"/>
    </location>
</feature>